<evidence type="ECO:0000256" key="9">
    <source>
        <dbReference type="PIRSR" id="PIRSR621190-2"/>
    </source>
</evidence>
<comment type="similarity">
    <text evidence="1">Belongs to the peptidase M10A family.</text>
</comment>
<dbReference type="Pfam" id="PF01471">
    <property type="entry name" value="PG_binding_1"/>
    <property type="match status" value="1"/>
</dbReference>
<feature type="binding site" evidence="9">
    <location>
        <position position="404"/>
    </location>
    <ligand>
        <name>Zn(2+)</name>
        <dbReference type="ChEBI" id="CHEBI:29105"/>
        <label>1</label>
    </ligand>
</feature>
<dbReference type="InterPro" id="IPR001818">
    <property type="entry name" value="Pept_M10_metallopeptidase"/>
</dbReference>
<feature type="domain" description="Peptidase metallopeptidase" evidence="11">
    <location>
        <begin position="328"/>
        <end position="508"/>
    </location>
</feature>
<dbReference type="WBParaSite" id="PSAMB.scaffold26size110003.g650.t1">
    <property type="protein sequence ID" value="PSAMB.scaffold26size110003.g650.t1"/>
    <property type="gene ID" value="PSAMB.scaffold26size110003.g650"/>
</dbReference>
<keyword evidence="2" id="KW-0645">Protease</keyword>
<comment type="cofactor">
    <cofactor evidence="9">
        <name>Zn(2+)</name>
        <dbReference type="ChEBI" id="CHEBI:29105"/>
    </cofactor>
    <text evidence="9">Binds 2 Zn(2+) ions per subunit.</text>
</comment>
<evidence type="ECO:0000256" key="8">
    <source>
        <dbReference type="PIRSR" id="PIRSR621190-1"/>
    </source>
</evidence>
<evidence type="ECO:0000259" key="11">
    <source>
        <dbReference type="SMART" id="SM00235"/>
    </source>
</evidence>
<feature type="binding site" evidence="9">
    <location>
        <position position="410"/>
    </location>
    <ligand>
        <name>Ca(2+)</name>
        <dbReference type="ChEBI" id="CHEBI:29108"/>
        <label>3</label>
    </ligand>
</feature>
<dbReference type="GO" id="GO:0030198">
    <property type="term" value="P:extracellular matrix organization"/>
    <property type="evidence" value="ECO:0007669"/>
    <property type="project" value="TreeGrafter"/>
</dbReference>
<keyword evidence="5" id="KW-0378">Hydrolase</keyword>
<evidence type="ECO:0000256" key="1">
    <source>
        <dbReference type="ARBA" id="ARBA00010370"/>
    </source>
</evidence>
<keyword evidence="12" id="KW-1185">Reference proteome</keyword>
<feature type="binding site" evidence="9">
    <location>
        <position position="392"/>
    </location>
    <ligand>
        <name>Ca(2+)</name>
        <dbReference type="ChEBI" id="CHEBI:29108"/>
        <label>2</label>
    </ligand>
</feature>
<evidence type="ECO:0000256" key="2">
    <source>
        <dbReference type="ARBA" id="ARBA00022670"/>
    </source>
</evidence>
<dbReference type="GO" id="GO:0004222">
    <property type="term" value="F:metalloendopeptidase activity"/>
    <property type="evidence" value="ECO:0007669"/>
    <property type="project" value="InterPro"/>
</dbReference>
<feature type="binding site" evidence="9">
    <location>
        <position position="409"/>
    </location>
    <ligand>
        <name>Ca(2+)</name>
        <dbReference type="ChEBI" id="CHEBI:29108"/>
        <label>3</label>
    </ligand>
</feature>
<evidence type="ECO:0000256" key="7">
    <source>
        <dbReference type="ARBA" id="ARBA00023049"/>
    </source>
</evidence>
<keyword evidence="7" id="KW-0482">Metalloprotease</keyword>
<feature type="binding site" evidence="9">
    <location>
        <position position="440"/>
    </location>
    <ligand>
        <name>Ca(2+)</name>
        <dbReference type="ChEBI" id="CHEBI:29108"/>
        <label>1</label>
    </ligand>
</feature>
<dbReference type="InterPro" id="IPR036365">
    <property type="entry name" value="PGBD-like_sf"/>
</dbReference>
<dbReference type="GO" id="GO:0006508">
    <property type="term" value="P:proteolysis"/>
    <property type="evidence" value="ECO:0007669"/>
    <property type="project" value="UniProtKB-KW"/>
</dbReference>
<dbReference type="GO" id="GO:0031012">
    <property type="term" value="C:extracellular matrix"/>
    <property type="evidence" value="ECO:0007669"/>
    <property type="project" value="InterPro"/>
</dbReference>
<dbReference type="GO" id="GO:0005615">
    <property type="term" value="C:extracellular space"/>
    <property type="evidence" value="ECO:0007669"/>
    <property type="project" value="TreeGrafter"/>
</dbReference>
<sequence>MHVTMRWRCLLAQLRKSRSEVWRQRLAVCASEALTPCRLEHQSEDGAAGGRRVSRPSASDESQQAVTNEIGRCGQSVVRPFKGDRGRSDGRRPIRRQICGPESKFDHVIESMSKKYLMEVPLMTASVAQYRRSAAATVGPIFALRNRRNLYPDRLGHPRLHSTAETPVLSGSARTVVTALPSMPPALWPCLVLLALPSLTRPFPLSRRMLAEAELGSATANHELSSRSLHTITRRWQERHRRRTNELTEALTYLRTYGYLEERAPLTTPRVETALKAFQEVAGVPSDGQLGKSTLLVMRKQRCGNMDIKPSGAKGRRLKRFAQVSKWQGKINSNDVLQLKWFIQEYTKDIPREAIQNVVRRAFNLWSQQIGIPSLRTITLEFEEARTIDQSDINIMWAEGDHDDAYPFDGSGNMTNILAHTFYPNYQETGTLNGDIHFDDFENWVLDNSKTEGTHFPYVLVHEIGHALGLGHSKRQEAIMNPIYKKDPLDTIMLDLDDKCAINWNYIGPTNMCLFVWLMAEILPRAGETNPSHGIGGAGNNLVNNASNGAASPMIAAASGFEAKMNATLHKLRETDIPLCSESNDVQVRYEVLLEQKLDFPRDSARQYSAVACNFLDGLSERVHDEGPAAISVPAAPVELLTAHQYEHGNAGDFRRLVRRATRRSLHRSTSTHRRRHRRDMLTVFDREYFDRHFFKKFFQILLA</sequence>
<dbReference type="InterPro" id="IPR002477">
    <property type="entry name" value="Peptidoglycan-bd-like"/>
</dbReference>
<dbReference type="InterPro" id="IPR024079">
    <property type="entry name" value="MetalloPept_cat_dom_sf"/>
</dbReference>
<dbReference type="InterPro" id="IPR021190">
    <property type="entry name" value="Pept_M10A"/>
</dbReference>
<dbReference type="SUPFAM" id="SSF55486">
    <property type="entry name" value="Metalloproteases ('zincins'), catalytic domain"/>
    <property type="match status" value="1"/>
</dbReference>
<evidence type="ECO:0000256" key="5">
    <source>
        <dbReference type="ARBA" id="ARBA00022801"/>
    </source>
</evidence>
<feature type="binding site" evidence="9">
    <location>
        <position position="435"/>
    </location>
    <ligand>
        <name>Ca(2+)</name>
        <dbReference type="ChEBI" id="CHEBI:29108"/>
        <label>2</label>
    </ligand>
</feature>
<dbReference type="GO" id="GO:0030574">
    <property type="term" value="P:collagen catabolic process"/>
    <property type="evidence" value="ECO:0007669"/>
    <property type="project" value="TreeGrafter"/>
</dbReference>
<feature type="binding site" evidence="9">
    <location>
        <position position="349"/>
    </location>
    <ligand>
        <name>Ca(2+)</name>
        <dbReference type="ChEBI" id="CHEBI:29108"/>
        <label>1</label>
    </ligand>
</feature>
<dbReference type="Proteomes" id="UP000887566">
    <property type="component" value="Unplaced"/>
</dbReference>
<dbReference type="SMART" id="SM00235">
    <property type="entry name" value="ZnMc"/>
    <property type="match status" value="1"/>
</dbReference>
<feature type="region of interest" description="Disordered" evidence="10">
    <location>
        <begin position="78"/>
        <end position="97"/>
    </location>
</feature>
<dbReference type="Gene3D" id="3.40.390.10">
    <property type="entry name" value="Collagenase (Catalytic Domain)"/>
    <property type="match status" value="1"/>
</dbReference>
<keyword evidence="3 9" id="KW-0479">Metal-binding</keyword>
<feature type="compositionally biased region" description="Basic and acidic residues" evidence="10">
    <location>
        <begin position="81"/>
        <end position="92"/>
    </location>
</feature>
<dbReference type="PANTHER" id="PTHR10201">
    <property type="entry name" value="MATRIX METALLOPROTEINASE"/>
    <property type="match status" value="1"/>
</dbReference>
<proteinExistence type="inferred from homology"/>
<dbReference type="CDD" id="cd04278">
    <property type="entry name" value="ZnMc_MMP"/>
    <property type="match status" value="1"/>
</dbReference>
<accession>A0A914VZ77</accession>
<feature type="binding site" evidence="9">
    <location>
        <position position="480"/>
    </location>
    <ligand>
        <name>Zn(2+)</name>
        <dbReference type="ChEBI" id="CHEBI:29105"/>
        <label>2</label>
        <note>catalytic</note>
    </ligand>
</feature>
<dbReference type="Pfam" id="PF00413">
    <property type="entry name" value="Peptidase_M10"/>
    <property type="match status" value="1"/>
</dbReference>
<reference evidence="13" key="1">
    <citation type="submission" date="2022-11" db="UniProtKB">
        <authorList>
            <consortium name="WormBaseParasite"/>
        </authorList>
    </citation>
    <scope>IDENTIFICATION</scope>
</reference>
<feature type="compositionally biased region" description="Polar residues" evidence="10">
    <location>
        <begin position="56"/>
        <end position="67"/>
    </location>
</feature>
<dbReference type="PANTHER" id="PTHR10201:SF291">
    <property type="entry name" value="MATRIX METALLOPROTEINASE 1, ISOFORM C-RELATED"/>
    <property type="match status" value="1"/>
</dbReference>
<dbReference type="InterPro" id="IPR006026">
    <property type="entry name" value="Peptidase_Metallo"/>
</dbReference>
<feature type="binding site" evidence="9">
    <location>
        <position position="437"/>
    </location>
    <ligand>
        <name>Zn(2+)</name>
        <dbReference type="ChEBI" id="CHEBI:29105"/>
        <label>1</label>
    </ligand>
</feature>
<feature type="binding site" evidence="9">
    <location>
        <position position="420"/>
    </location>
    <ligand>
        <name>Zn(2+)</name>
        <dbReference type="ChEBI" id="CHEBI:29105"/>
        <label>1</label>
    </ligand>
</feature>
<evidence type="ECO:0000313" key="13">
    <source>
        <dbReference type="WBParaSite" id="PSAMB.scaffold26size110003.g650.t1"/>
    </source>
</evidence>
<organism evidence="12 13">
    <name type="scientific">Plectus sambesii</name>
    <dbReference type="NCBI Taxonomy" id="2011161"/>
    <lineage>
        <taxon>Eukaryota</taxon>
        <taxon>Metazoa</taxon>
        <taxon>Ecdysozoa</taxon>
        <taxon>Nematoda</taxon>
        <taxon>Chromadorea</taxon>
        <taxon>Plectida</taxon>
        <taxon>Plectina</taxon>
        <taxon>Plectoidea</taxon>
        <taxon>Plectidae</taxon>
        <taxon>Plectus</taxon>
    </lineage>
</organism>
<dbReference type="GO" id="GO:0008270">
    <property type="term" value="F:zinc ion binding"/>
    <property type="evidence" value="ECO:0007669"/>
    <property type="project" value="InterPro"/>
</dbReference>
<dbReference type="SUPFAM" id="SSF47090">
    <property type="entry name" value="PGBD-like"/>
    <property type="match status" value="1"/>
</dbReference>
<feature type="binding site" description="in inhibited form" evidence="9">
    <location>
        <position position="303"/>
    </location>
    <ligand>
        <name>Zn(2+)</name>
        <dbReference type="ChEBI" id="CHEBI:29105"/>
        <label>2</label>
        <note>catalytic</note>
    </ligand>
</feature>
<feature type="binding site" evidence="9">
    <location>
        <position position="472"/>
    </location>
    <ligand>
        <name>Zn(2+)</name>
        <dbReference type="ChEBI" id="CHEBI:29105"/>
        <label>2</label>
        <note>catalytic</note>
    </ligand>
</feature>
<feature type="active site" evidence="8">
    <location>
        <position position="463"/>
    </location>
</feature>
<feature type="binding site" evidence="9">
    <location>
        <position position="442"/>
    </location>
    <ligand>
        <name>Ca(2+)</name>
        <dbReference type="ChEBI" id="CHEBI:29108"/>
        <label>1</label>
    </ligand>
</feature>
<evidence type="ECO:0000313" key="12">
    <source>
        <dbReference type="Proteomes" id="UP000887566"/>
    </source>
</evidence>
<evidence type="ECO:0000256" key="10">
    <source>
        <dbReference type="SAM" id="MobiDB-lite"/>
    </source>
</evidence>
<feature type="binding site" evidence="9">
    <location>
        <position position="439"/>
    </location>
    <ligand>
        <name>Ca(2+)</name>
        <dbReference type="ChEBI" id="CHEBI:29108"/>
        <label>3</label>
    </ligand>
</feature>
<name>A0A914VZ77_9BILA</name>
<evidence type="ECO:0000256" key="6">
    <source>
        <dbReference type="ARBA" id="ARBA00022833"/>
    </source>
</evidence>
<feature type="binding site" evidence="9">
    <location>
        <position position="402"/>
    </location>
    <ligand>
        <name>Zn(2+)</name>
        <dbReference type="ChEBI" id="CHEBI:29105"/>
        <label>1</label>
    </ligand>
</feature>
<feature type="binding site" evidence="9">
    <location>
        <position position="462"/>
    </location>
    <ligand>
        <name>Zn(2+)</name>
        <dbReference type="ChEBI" id="CHEBI:29105"/>
        <label>2</label>
        <note>catalytic</note>
    </ligand>
</feature>
<dbReference type="InterPro" id="IPR033739">
    <property type="entry name" value="M10A_MMP"/>
</dbReference>
<feature type="binding site" evidence="9">
    <location>
        <position position="442"/>
    </location>
    <ligand>
        <name>Ca(2+)</name>
        <dbReference type="ChEBI" id="CHEBI:29108"/>
        <label>3</label>
    </ligand>
</feature>
<feature type="binding site" evidence="9">
    <location>
        <position position="466"/>
    </location>
    <ligand>
        <name>Zn(2+)</name>
        <dbReference type="ChEBI" id="CHEBI:29105"/>
        <label>2</label>
        <note>catalytic</note>
    </ligand>
</feature>
<protein>
    <submittedName>
        <fullName evidence="13">Peptidase metallopeptidase domain-containing protein</fullName>
    </submittedName>
</protein>
<comment type="cofactor">
    <cofactor evidence="9">
        <name>Ca(2+)</name>
        <dbReference type="ChEBI" id="CHEBI:29108"/>
    </cofactor>
    <text evidence="9">Can bind about 5 Ca(2+) ions per subunit.</text>
</comment>
<keyword evidence="6 9" id="KW-0862">Zinc</keyword>
<dbReference type="PRINTS" id="PR00138">
    <property type="entry name" value="MATRIXIN"/>
</dbReference>
<keyword evidence="9" id="KW-0106">Calcium</keyword>
<evidence type="ECO:0000256" key="4">
    <source>
        <dbReference type="ARBA" id="ARBA00022729"/>
    </source>
</evidence>
<feature type="region of interest" description="Disordered" evidence="10">
    <location>
        <begin position="41"/>
        <end position="67"/>
    </location>
</feature>
<keyword evidence="4" id="KW-0732">Signal</keyword>
<dbReference type="AlphaFoldDB" id="A0A914VZ77"/>
<evidence type="ECO:0000256" key="3">
    <source>
        <dbReference type="ARBA" id="ARBA00022723"/>
    </source>
</evidence>